<sequence length="424" mass="48907">MSGPVLLDIFVNGLDEEIECTLTDFAENPKLSRSVNLLESRKSLKRNLHRLDQWAEASLKRFKAKCWVLHLGHNNPMQCYRLGTEWLESCPGEKDLQVLIDSWMNMSQQCAQVAKKTRDILACTRNSVASRMRTVIVPLYLARPHLRSCLRFWAVHHTKDIDVLEHVQRREMELVKSLEHKSYEEQLQELGLLLLEERRLREDLIALYNYLKGGCCQHEKNDYIPTAVFKVLESESGIGNELQFSDPRGLNSGSWKDSSTIKAENTSLITLKIENFISFKIIKCIVSANIDLQTTSHRFSIQTQIVFRVIQDTVEKMGKGRQRLFTSLANITRNMSVARMTDGPSSQPLKVLLYFRDEKSGGENPAPVLRLGELAQQASKQDRYNFQLIEEKRQIVRLLFIEYDHKIIESLRLETTTNIIESNL</sequence>
<keyword evidence="2" id="KW-1185">Reference proteome</keyword>
<protein>
    <submittedName>
        <fullName evidence="1">Uncharacterized protein</fullName>
    </submittedName>
</protein>
<dbReference type="EMBL" id="WHWB01033234">
    <property type="protein sequence ID" value="KAJ7421199.1"/>
    <property type="molecule type" value="Genomic_DNA"/>
</dbReference>
<evidence type="ECO:0000313" key="2">
    <source>
        <dbReference type="Proteomes" id="UP001145742"/>
    </source>
</evidence>
<name>A0ABQ9DKE5_9PASS</name>
<dbReference type="Proteomes" id="UP001145742">
    <property type="component" value="Unassembled WGS sequence"/>
</dbReference>
<evidence type="ECO:0000313" key="1">
    <source>
        <dbReference type="EMBL" id="KAJ7421199.1"/>
    </source>
</evidence>
<gene>
    <name evidence="1" type="ORF">WISP_43804</name>
</gene>
<organism evidence="1 2">
    <name type="scientific">Willisornis vidua</name>
    <name type="common">Xingu scale-backed antbird</name>
    <dbReference type="NCBI Taxonomy" id="1566151"/>
    <lineage>
        <taxon>Eukaryota</taxon>
        <taxon>Metazoa</taxon>
        <taxon>Chordata</taxon>
        <taxon>Craniata</taxon>
        <taxon>Vertebrata</taxon>
        <taxon>Euteleostomi</taxon>
        <taxon>Archelosauria</taxon>
        <taxon>Archosauria</taxon>
        <taxon>Dinosauria</taxon>
        <taxon>Saurischia</taxon>
        <taxon>Theropoda</taxon>
        <taxon>Coelurosauria</taxon>
        <taxon>Aves</taxon>
        <taxon>Neognathae</taxon>
        <taxon>Neoaves</taxon>
        <taxon>Telluraves</taxon>
        <taxon>Australaves</taxon>
        <taxon>Passeriformes</taxon>
        <taxon>Thamnophilidae</taxon>
        <taxon>Willisornis</taxon>
    </lineage>
</organism>
<dbReference type="PANTHER" id="PTHR33332">
    <property type="entry name" value="REVERSE TRANSCRIPTASE DOMAIN-CONTAINING PROTEIN"/>
    <property type="match status" value="1"/>
</dbReference>
<comment type="caution">
    <text evidence="1">The sequence shown here is derived from an EMBL/GenBank/DDBJ whole genome shotgun (WGS) entry which is preliminary data.</text>
</comment>
<proteinExistence type="predicted"/>
<reference evidence="1" key="1">
    <citation type="submission" date="2019-10" db="EMBL/GenBank/DDBJ databases">
        <authorList>
            <person name="Soares A.E.R."/>
            <person name="Aleixo A."/>
            <person name="Schneider P."/>
            <person name="Miyaki C.Y."/>
            <person name="Schneider M.P."/>
            <person name="Mello C."/>
            <person name="Vasconcelos A.T.R."/>
        </authorList>
    </citation>
    <scope>NUCLEOTIDE SEQUENCE</scope>
    <source>
        <tissue evidence="1">Muscle</tissue>
    </source>
</reference>
<accession>A0ABQ9DKE5</accession>